<accession>A0A3G5A8S2</accession>
<name>A0A3G5A8S2_9VIRU</name>
<organism evidence="1">
    <name type="scientific">Harvfovirus sp</name>
    <dbReference type="NCBI Taxonomy" id="2487768"/>
    <lineage>
        <taxon>Viruses</taxon>
        <taxon>Varidnaviria</taxon>
        <taxon>Bamfordvirae</taxon>
        <taxon>Nucleocytoviricota</taxon>
        <taxon>Megaviricetes</taxon>
        <taxon>Imitervirales</taxon>
        <taxon>Mimiviridae</taxon>
        <taxon>Klosneuvirinae</taxon>
    </lineage>
</organism>
<evidence type="ECO:0000313" key="1">
    <source>
        <dbReference type="EMBL" id="AYV81769.1"/>
    </source>
</evidence>
<protein>
    <submittedName>
        <fullName evidence="1">Uncharacterized protein</fullName>
    </submittedName>
</protein>
<gene>
    <name evidence="1" type="ORF">Harvfovirus60_2</name>
</gene>
<dbReference type="EMBL" id="MK072302">
    <property type="protein sequence ID" value="AYV81769.1"/>
    <property type="molecule type" value="Genomic_DNA"/>
</dbReference>
<sequence>MAVVELIRPKWVRSLATMVVSCDIVKGAMAYWNDGAPRTLPLRYVLWKDGLAFDSCMMNFPIEELTRKILDDRTTDGVFSKVLSACGSGDIDRTAVAWKEAIRRSDEIFHEIDTAPLDAISFDQKKLPLLLDIDRCIDFFDKIAPPVRGFLLYSVGETLVNYGAAKLIDRWYEIVKGSVYLTNMIIQEPTLADIQINIPKVLIEIIVSYGKWKLQARSEVMTWLLQI</sequence>
<reference evidence="1" key="1">
    <citation type="submission" date="2018-10" db="EMBL/GenBank/DDBJ databases">
        <title>Hidden diversity of soil giant viruses.</title>
        <authorList>
            <person name="Schulz F."/>
            <person name="Alteio L."/>
            <person name="Goudeau D."/>
            <person name="Ryan E.M."/>
            <person name="Malmstrom R.R."/>
            <person name="Blanchard J."/>
            <person name="Woyke T."/>
        </authorList>
    </citation>
    <scope>NUCLEOTIDE SEQUENCE</scope>
    <source>
        <strain evidence="1">HAV1</strain>
    </source>
</reference>
<proteinExistence type="predicted"/>